<proteinExistence type="predicted"/>
<evidence type="ECO:0000313" key="3">
    <source>
        <dbReference type="Proteomes" id="UP001165205"/>
    </source>
</evidence>
<comment type="caution">
    <text evidence="2">The sequence shown here is derived from an EMBL/GenBank/DDBJ whole genome shotgun (WGS) entry which is preliminary data.</text>
</comment>
<sequence>MMSKTKEDPNELAPVPSQTGEVRDMPTYVTDDVFGEVTENGPNYRNVRTLRRVSSRTQTDSLVGRMDRNSGAHDEVPDRPWGPFHSNRL</sequence>
<feature type="region of interest" description="Disordered" evidence="1">
    <location>
        <begin position="1"/>
        <end position="26"/>
    </location>
</feature>
<evidence type="ECO:0000313" key="2">
    <source>
        <dbReference type="EMBL" id="GMG27522.1"/>
    </source>
</evidence>
<accession>A0AAN5BVN2</accession>
<name>A0AAN5BVN2_ASPOZ</name>
<feature type="compositionally biased region" description="Basic and acidic residues" evidence="1">
    <location>
        <begin position="65"/>
        <end position="78"/>
    </location>
</feature>
<dbReference type="EMBL" id="BSYA01000036">
    <property type="protein sequence ID" value="GMG27522.1"/>
    <property type="molecule type" value="Genomic_DNA"/>
</dbReference>
<dbReference type="AlphaFoldDB" id="A0AAN5BVN2"/>
<gene>
    <name evidence="2" type="ORF">Aory04_000413100</name>
</gene>
<protein>
    <submittedName>
        <fullName evidence="2">Unnamed protein product</fullName>
    </submittedName>
</protein>
<evidence type="ECO:0000256" key="1">
    <source>
        <dbReference type="SAM" id="MobiDB-lite"/>
    </source>
</evidence>
<organism evidence="2 3">
    <name type="scientific">Aspergillus oryzae</name>
    <name type="common">Yellow koji mold</name>
    <dbReference type="NCBI Taxonomy" id="5062"/>
    <lineage>
        <taxon>Eukaryota</taxon>
        <taxon>Fungi</taxon>
        <taxon>Dikarya</taxon>
        <taxon>Ascomycota</taxon>
        <taxon>Pezizomycotina</taxon>
        <taxon>Eurotiomycetes</taxon>
        <taxon>Eurotiomycetidae</taxon>
        <taxon>Eurotiales</taxon>
        <taxon>Aspergillaceae</taxon>
        <taxon>Aspergillus</taxon>
        <taxon>Aspergillus subgen. Circumdati</taxon>
    </lineage>
</organism>
<feature type="region of interest" description="Disordered" evidence="1">
    <location>
        <begin position="54"/>
        <end position="89"/>
    </location>
</feature>
<reference evidence="2" key="1">
    <citation type="submission" date="2023-04" db="EMBL/GenBank/DDBJ databases">
        <title>Aspergillus oryzae NBRC 4228.</title>
        <authorList>
            <person name="Ichikawa N."/>
            <person name="Sato H."/>
            <person name="Tonouchi N."/>
        </authorList>
    </citation>
    <scope>NUCLEOTIDE SEQUENCE</scope>
    <source>
        <strain evidence="2">NBRC 4228</strain>
    </source>
</reference>
<dbReference type="Proteomes" id="UP001165205">
    <property type="component" value="Unassembled WGS sequence"/>
</dbReference>